<comment type="caution">
    <text evidence="4">The sequence shown here is derived from an EMBL/GenBank/DDBJ whole genome shotgun (WGS) entry which is preliminary data.</text>
</comment>
<accession>A0A2V2YWK4</accession>
<dbReference type="PANTHER" id="PTHR45527:SF1">
    <property type="entry name" value="FATTY ACID SYNTHASE"/>
    <property type="match status" value="1"/>
</dbReference>
<dbReference type="AlphaFoldDB" id="A0A2V2YWK4"/>
<dbReference type="Gene3D" id="3.40.50.12780">
    <property type="entry name" value="N-terminal domain of ligase-like"/>
    <property type="match status" value="1"/>
</dbReference>
<dbReference type="Pfam" id="PF00501">
    <property type="entry name" value="AMP-binding"/>
    <property type="match status" value="1"/>
</dbReference>
<dbReference type="EMBL" id="QGTQ01000003">
    <property type="protein sequence ID" value="PWW06127.1"/>
    <property type="molecule type" value="Genomic_DNA"/>
</dbReference>
<dbReference type="InterPro" id="IPR045851">
    <property type="entry name" value="AMP-bd_C_sf"/>
</dbReference>
<evidence type="ECO:0000313" key="5">
    <source>
        <dbReference type="Proteomes" id="UP000246635"/>
    </source>
</evidence>
<dbReference type="GO" id="GO:0044550">
    <property type="term" value="P:secondary metabolite biosynthetic process"/>
    <property type="evidence" value="ECO:0007669"/>
    <property type="project" value="TreeGrafter"/>
</dbReference>
<dbReference type="InterPro" id="IPR000873">
    <property type="entry name" value="AMP-dep_synth/lig_dom"/>
</dbReference>
<proteinExistence type="predicted"/>
<feature type="domain" description="AMP-binding enzyme C-terminal" evidence="3">
    <location>
        <begin position="426"/>
        <end position="499"/>
    </location>
</feature>
<evidence type="ECO:0000259" key="2">
    <source>
        <dbReference type="Pfam" id="PF00501"/>
    </source>
</evidence>
<keyword evidence="1" id="KW-0677">Repeat</keyword>
<feature type="domain" description="AMP-dependent synthetase/ligase" evidence="2">
    <location>
        <begin position="11"/>
        <end position="367"/>
    </location>
</feature>
<dbReference type="InterPro" id="IPR025110">
    <property type="entry name" value="AMP-bd_C"/>
</dbReference>
<name>A0A2V2YWK4_9BACL</name>
<protein>
    <submittedName>
        <fullName evidence="4">Amino acid adenylation domain-containing protein</fullName>
    </submittedName>
</protein>
<evidence type="ECO:0000256" key="1">
    <source>
        <dbReference type="ARBA" id="ARBA00022737"/>
    </source>
</evidence>
<reference evidence="4 5" key="1">
    <citation type="submission" date="2018-05" db="EMBL/GenBank/DDBJ databases">
        <title>Genomic Encyclopedia of Type Strains, Phase III (KMG-III): the genomes of soil and plant-associated and newly described type strains.</title>
        <authorList>
            <person name="Whitman W."/>
        </authorList>
    </citation>
    <scope>NUCLEOTIDE SEQUENCE [LARGE SCALE GENOMIC DNA]</scope>
    <source>
        <strain evidence="4 5">CECT 5696</strain>
    </source>
</reference>
<dbReference type="InterPro" id="IPR020459">
    <property type="entry name" value="AMP-binding"/>
</dbReference>
<evidence type="ECO:0000259" key="3">
    <source>
        <dbReference type="Pfam" id="PF13193"/>
    </source>
</evidence>
<keyword evidence="5" id="KW-1185">Reference proteome</keyword>
<dbReference type="Pfam" id="PF13193">
    <property type="entry name" value="AMP-binding_C"/>
    <property type="match status" value="1"/>
</dbReference>
<sequence length="514" mass="56860">MLHDYWMQHSDKLGDQLAIVASEHRLTYAEVRRVSEHYKEQLLEWGIGIGDRIIIDSAPCPEAVCLIIACSMAGAVFIPVSPDSPTGRIENIIEQTEAKLYVHSAASQRIFQALEPECLVAIIQGDELALSCPDRWQRSDSPSAGCLLDTDLAYIIFTSGTTGNPKGIMMSHRAAIAFFKGLVDYCKLPPSSRVGTIAPLQFDFSLLDMGLAFGSGGTLVQVPQVLVHHPKRLIDFLSVHHVYQMNGVPSIWSTTCNYGLGELSRLTHLRKILFAGEKFPINHLRMLQRAIPNLDQIINCFGQSESIACSFTDVPNPIPGNAENIPIGYAHPGAEILLFDNNQQPIIKPNTIGEMYVRGASLFSGYWKNEERTNRALVAHPLRPHAGERVFRTGDLAYIGDDGSLYYAGRTDNQVQIMGNRVELEEIERVIACHQAILDVAVVVQQGQKDELIAFVTVDKHHTITETALRVFCSSKLPKYMLPDKLLVVEALPYTLNGKIDKAALSKLALVQPI</sequence>
<dbReference type="RefSeq" id="WP_174812426.1">
    <property type="nucleotide sequence ID" value="NZ_CP054609.1"/>
</dbReference>
<dbReference type="InterPro" id="IPR020845">
    <property type="entry name" value="AMP-binding_CS"/>
</dbReference>
<dbReference type="PANTHER" id="PTHR45527">
    <property type="entry name" value="NONRIBOSOMAL PEPTIDE SYNTHETASE"/>
    <property type="match status" value="1"/>
</dbReference>
<dbReference type="SUPFAM" id="SSF56801">
    <property type="entry name" value="Acetyl-CoA synthetase-like"/>
    <property type="match status" value="1"/>
</dbReference>
<dbReference type="InterPro" id="IPR042099">
    <property type="entry name" value="ANL_N_sf"/>
</dbReference>
<organism evidence="4 5">
    <name type="scientific">Paenibacillus cellulosilyticus</name>
    <dbReference type="NCBI Taxonomy" id="375489"/>
    <lineage>
        <taxon>Bacteria</taxon>
        <taxon>Bacillati</taxon>
        <taxon>Bacillota</taxon>
        <taxon>Bacilli</taxon>
        <taxon>Bacillales</taxon>
        <taxon>Paenibacillaceae</taxon>
        <taxon>Paenibacillus</taxon>
    </lineage>
</organism>
<dbReference type="GO" id="GO:0031177">
    <property type="term" value="F:phosphopantetheine binding"/>
    <property type="evidence" value="ECO:0007669"/>
    <property type="project" value="TreeGrafter"/>
</dbReference>
<dbReference type="PROSITE" id="PS00455">
    <property type="entry name" value="AMP_BINDING"/>
    <property type="match status" value="1"/>
</dbReference>
<dbReference type="GO" id="GO:0043041">
    <property type="term" value="P:amino acid activation for nonribosomal peptide biosynthetic process"/>
    <property type="evidence" value="ECO:0007669"/>
    <property type="project" value="TreeGrafter"/>
</dbReference>
<dbReference type="PRINTS" id="PR00154">
    <property type="entry name" value="AMPBINDING"/>
</dbReference>
<evidence type="ECO:0000313" key="4">
    <source>
        <dbReference type="EMBL" id="PWW06127.1"/>
    </source>
</evidence>
<dbReference type="GO" id="GO:0005737">
    <property type="term" value="C:cytoplasm"/>
    <property type="evidence" value="ECO:0007669"/>
    <property type="project" value="TreeGrafter"/>
</dbReference>
<dbReference type="Proteomes" id="UP000246635">
    <property type="component" value="Unassembled WGS sequence"/>
</dbReference>
<gene>
    <name evidence="4" type="ORF">DFQ01_10328</name>
</gene>
<dbReference type="Gene3D" id="3.30.300.30">
    <property type="match status" value="1"/>
</dbReference>